<organism evidence="4 6">
    <name type="scientific">Lacticaseibacillus chiayiensis</name>
    <dbReference type="NCBI Taxonomy" id="2100821"/>
    <lineage>
        <taxon>Bacteria</taxon>
        <taxon>Bacillati</taxon>
        <taxon>Bacillota</taxon>
        <taxon>Bacilli</taxon>
        <taxon>Lactobacillales</taxon>
        <taxon>Lactobacillaceae</taxon>
        <taxon>Lacticaseibacillus</taxon>
    </lineage>
</organism>
<dbReference type="SUPFAM" id="SSF54001">
    <property type="entry name" value="Cysteine proteinases"/>
    <property type="match status" value="1"/>
</dbReference>
<feature type="domain" description="Transglutaminase-like" evidence="3">
    <location>
        <begin position="460"/>
        <end position="534"/>
    </location>
</feature>
<evidence type="ECO:0000256" key="2">
    <source>
        <dbReference type="SAM" id="Phobius"/>
    </source>
</evidence>
<sequence length="719" mass="79958">MPKWLQRFIMVLLTWWLLFLFLQPFADINPIGHPRALVVYVIGISLILYVATFWPQWWPFWGIITIAAMIGGLWAIVPLKLPFGLSWLTAYLRTFSAATSKFLRVGGIDVPTVLSMTLIITLVAFLLLLTVVVRFYPGAIAIVLSYLLAVHIFNGNDLTTQFIQLAVLTGLMAMLHLYGNHWWPLLIGCTLISGVTLGLAWLSTSTSLNEQLADISVPFRDRLNQRGFYAGIQTYINGSRRTGYTENSRVLGGPVYDDPTPVFTATSAEASYYRVAVDATYTGTGWQPGVNQSQTVPLDGAIMRDPNASVDYGPAQSTTLIFNGSKSFLPLPYGQLTFTGGQPDPTTDFLLNTATRRVSTINQSRFQRIDIQVQPKQITSAQLTAATSNRQQVGSRYLQLPSTLPKRVKQLAEKITAKAQTPYEKVLAIQNYLKSDPRFTYSKTDAQLTPPGHDYVDYFLFDAPIGYCDNFSSAMVVLCRSIGLPARWAKGFNTGTFIGGSGQHKEYVIRNSNAHSWPEVYFTNLGWLPFEPTPGFNDPATPQENIPAASANNSVFDSTPSSSSVSSSAPVSRKPSTSSPSATKTHSRSSLSNVPWLVISLLIVSLLLIILAFWQLPALVAWLIGIGLTTTRFPRRYRLLLWSLRRIQHRPASQTLSAYAKIIDTRLGEQTNMSRLTQAYEQMIFGKTTVNPETLALSLQALRRQLFAYTQRAFHVKHN</sequence>
<dbReference type="InterPro" id="IPR052901">
    <property type="entry name" value="Bact_TGase-like"/>
</dbReference>
<evidence type="ECO:0000313" key="5">
    <source>
        <dbReference type="EMBL" id="UYN56483.1"/>
    </source>
</evidence>
<dbReference type="Pfam" id="PF01841">
    <property type="entry name" value="Transglut_core"/>
    <property type="match status" value="1"/>
</dbReference>
<proteinExistence type="predicted"/>
<keyword evidence="2" id="KW-0472">Membrane</keyword>
<feature type="transmembrane region" description="Helical" evidence="2">
    <location>
        <begin position="110"/>
        <end position="129"/>
    </location>
</feature>
<feature type="transmembrane region" description="Helical" evidence="2">
    <location>
        <begin position="594"/>
        <end position="613"/>
    </location>
</feature>
<evidence type="ECO:0000259" key="3">
    <source>
        <dbReference type="SMART" id="SM00460"/>
    </source>
</evidence>
<keyword evidence="7" id="KW-1185">Reference proteome</keyword>
<accession>A0A4Q1TL04</accession>
<dbReference type="Proteomes" id="UP000290475">
    <property type="component" value="Unassembled WGS sequence"/>
</dbReference>
<dbReference type="AlphaFoldDB" id="A0A4Q1TL04"/>
<dbReference type="InterPro" id="IPR038765">
    <property type="entry name" value="Papain-like_cys_pep_sf"/>
</dbReference>
<feature type="compositionally biased region" description="Low complexity" evidence="1">
    <location>
        <begin position="554"/>
        <end position="584"/>
    </location>
</feature>
<evidence type="ECO:0000313" key="6">
    <source>
        <dbReference type="Proteomes" id="UP000290475"/>
    </source>
</evidence>
<dbReference type="PANTHER" id="PTHR42736:SF1">
    <property type="entry name" value="PROTEIN-GLUTAMINE GAMMA-GLUTAMYLTRANSFERASE"/>
    <property type="match status" value="1"/>
</dbReference>
<dbReference type="EMBL" id="CP107523">
    <property type="protein sequence ID" value="UYN56483.1"/>
    <property type="molecule type" value="Genomic_DNA"/>
</dbReference>
<dbReference type="Gene3D" id="3.10.620.30">
    <property type="match status" value="1"/>
</dbReference>
<dbReference type="Proteomes" id="UP001164790">
    <property type="component" value="Chromosome"/>
</dbReference>
<evidence type="ECO:0000313" key="7">
    <source>
        <dbReference type="Proteomes" id="UP001164790"/>
    </source>
</evidence>
<evidence type="ECO:0000256" key="1">
    <source>
        <dbReference type="SAM" id="MobiDB-lite"/>
    </source>
</evidence>
<feature type="region of interest" description="Disordered" evidence="1">
    <location>
        <begin position="538"/>
        <end position="588"/>
    </location>
</feature>
<dbReference type="RefSeq" id="WP_129302738.1">
    <property type="nucleotide sequence ID" value="NZ_CP074378.1"/>
</dbReference>
<dbReference type="InterPro" id="IPR002931">
    <property type="entry name" value="Transglutaminase-like"/>
</dbReference>
<evidence type="ECO:0000313" key="4">
    <source>
        <dbReference type="EMBL" id="RXT18953.1"/>
    </source>
</evidence>
<protein>
    <submittedName>
        <fullName evidence="4">Transglutaminase</fullName>
    </submittedName>
</protein>
<dbReference type="SMART" id="SM00460">
    <property type="entry name" value="TGc"/>
    <property type="match status" value="1"/>
</dbReference>
<gene>
    <name evidence="4" type="ORF">BVJ53_12730</name>
    <name evidence="5" type="ORF">OFW50_13630</name>
</gene>
<reference evidence="5" key="2">
    <citation type="submission" date="2022-10" db="EMBL/GenBank/DDBJ databases">
        <title>Comparative genomic analysis and in-vitro probiotic properties of the potential probiotic L. chiayiensis AACE 3.</title>
        <authorList>
            <person name="Kang X."/>
        </authorList>
    </citation>
    <scope>NUCLEOTIDE SEQUENCE</scope>
    <source>
        <strain evidence="5">AACE 3</strain>
    </source>
</reference>
<feature type="transmembrane region" description="Helical" evidence="2">
    <location>
        <begin position="135"/>
        <end position="153"/>
    </location>
</feature>
<dbReference type="EMBL" id="MSSM01000036">
    <property type="protein sequence ID" value="RXT18953.1"/>
    <property type="molecule type" value="Genomic_DNA"/>
</dbReference>
<dbReference type="PANTHER" id="PTHR42736">
    <property type="entry name" value="PROTEIN-GLUTAMINE GAMMA-GLUTAMYLTRANSFERASE"/>
    <property type="match status" value="1"/>
</dbReference>
<keyword evidence="2" id="KW-0812">Transmembrane</keyword>
<reference evidence="4 6" key="1">
    <citation type="submission" date="2017-01" db="EMBL/GenBank/DDBJ databases">
        <title>Lactobacillus chiayiensis sp. nov., a lactic acid bacterium isolated from compost.</title>
        <authorList>
            <person name="Huang C.-H."/>
        </authorList>
    </citation>
    <scope>NUCLEOTIDE SEQUENCE [LARGE SCALE GENOMIC DNA]</scope>
    <source>
        <strain evidence="6">chh01</strain>
        <strain evidence="4">Chh01</strain>
    </source>
</reference>
<feature type="transmembrane region" description="Helical" evidence="2">
    <location>
        <begin position="185"/>
        <end position="202"/>
    </location>
</feature>
<feature type="transmembrane region" description="Helical" evidence="2">
    <location>
        <begin position="36"/>
        <end position="53"/>
    </location>
</feature>
<keyword evidence="2" id="KW-1133">Transmembrane helix</keyword>
<name>A0A4Q1TL04_9LACO</name>